<protein>
    <submittedName>
        <fullName evidence="4">NAD-dependent epimerase/dehydratase family protein</fullName>
    </submittedName>
</protein>
<comment type="caution">
    <text evidence="4">The sequence shown here is derived from an EMBL/GenBank/DDBJ whole genome shotgun (WGS) entry which is preliminary data.</text>
</comment>
<dbReference type="Pfam" id="PF01370">
    <property type="entry name" value="Epimerase"/>
    <property type="match status" value="1"/>
</dbReference>
<feature type="domain" description="NAD-dependent epimerase/dehydratase" evidence="3">
    <location>
        <begin position="7"/>
        <end position="117"/>
    </location>
</feature>
<evidence type="ECO:0000259" key="3">
    <source>
        <dbReference type="Pfam" id="PF01370"/>
    </source>
</evidence>
<evidence type="ECO:0000313" key="4">
    <source>
        <dbReference type="EMBL" id="TVU81437.1"/>
    </source>
</evidence>
<accession>A0ABY3FAQ8</accession>
<dbReference type="Proteomes" id="UP000317938">
    <property type="component" value="Unassembled WGS sequence"/>
</dbReference>
<proteinExistence type="predicted"/>
<comment type="subcellular location">
    <subcellularLocation>
        <location evidence="1">Membrane</location>
    </subcellularLocation>
</comment>
<dbReference type="EMBL" id="VNFF01000017">
    <property type="protein sequence ID" value="TVU81437.1"/>
    <property type="molecule type" value="Genomic_DNA"/>
</dbReference>
<reference evidence="4 5" key="1">
    <citation type="submission" date="2019-07" db="EMBL/GenBank/DDBJ databases">
        <title>Diversity of Bacteria from Kongsfjorden, Arctic.</title>
        <authorList>
            <person name="Yu Y."/>
        </authorList>
    </citation>
    <scope>NUCLEOTIDE SEQUENCE [LARGE SCALE GENOMIC DNA]</scope>
    <source>
        <strain evidence="4 5">SM1927</strain>
    </source>
</reference>
<evidence type="ECO:0000256" key="2">
    <source>
        <dbReference type="ARBA" id="ARBA00023136"/>
    </source>
</evidence>
<keyword evidence="2" id="KW-0472">Membrane</keyword>
<dbReference type="Gene3D" id="3.40.50.720">
    <property type="entry name" value="NAD(P)-binding Rossmann-like Domain"/>
    <property type="match status" value="1"/>
</dbReference>
<dbReference type="PANTHER" id="PTHR14097">
    <property type="entry name" value="OXIDOREDUCTASE HTATIP2"/>
    <property type="match status" value="1"/>
</dbReference>
<evidence type="ECO:0000256" key="1">
    <source>
        <dbReference type="ARBA" id="ARBA00004370"/>
    </source>
</evidence>
<dbReference type="InterPro" id="IPR001509">
    <property type="entry name" value="Epimerase_deHydtase"/>
</dbReference>
<evidence type="ECO:0000313" key="5">
    <source>
        <dbReference type="Proteomes" id="UP000317938"/>
    </source>
</evidence>
<dbReference type="PANTHER" id="PTHR14097:SF7">
    <property type="entry name" value="OXIDOREDUCTASE HTATIP2"/>
    <property type="match status" value="1"/>
</dbReference>
<dbReference type="RefSeq" id="WP_145240592.1">
    <property type="nucleotide sequence ID" value="NZ_VNFF01000017.1"/>
</dbReference>
<name>A0ABY3FAQ8_9GAMM</name>
<dbReference type="SUPFAM" id="SSF51735">
    <property type="entry name" value="NAD(P)-binding Rossmann-fold domains"/>
    <property type="match status" value="1"/>
</dbReference>
<sequence>MLNKVAIVVGATGLVGSHLVEELIVATHISKVITLTRRPISYNSDKVVNHVVDFNHLAQHAALFKADILFSCLGTTKKAAGSIAAQRKVDFYYQLKVAELAAKHEVHHYLLVSSSGANANSGNAYLQMKGELENTVKELPFKRISIIQPSLLLGERNNEFRIGEKLGSVLLPILCMLPGLRKYRPITGKQVAIKMCNISKQSGDGVEYFRLDELFNS</sequence>
<dbReference type="InterPro" id="IPR036291">
    <property type="entry name" value="NAD(P)-bd_dom_sf"/>
</dbReference>
<gene>
    <name evidence="4" type="ORF">FQP85_16285</name>
</gene>
<organism evidence="4 5">
    <name type="scientific">Pseudoalteromonas neustonica</name>
    <dbReference type="NCBI Taxonomy" id="1840331"/>
    <lineage>
        <taxon>Bacteria</taxon>
        <taxon>Pseudomonadati</taxon>
        <taxon>Pseudomonadota</taxon>
        <taxon>Gammaproteobacteria</taxon>
        <taxon>Alteromonadales</taxon>
        <taxon>Pseudoalteromonadaceae</taxon>
        <taxon>Pseudoalteromonas</taxon>
    </lineage>
</organism>
<keyword evidence="5" id="KW-1185">Reference proteome</keyword>